<comment type="caution">
    <text evidence="1">The sequence shown here is derived from an EMBL/GenBank/DDBJ whole genome shotgun (WGS) entry which is preliminary data.</text>
</comment>
<proteinExistence type="predicted"/>
<dbReference type="OrthoDB" id="272810at2759"/>
<evidence type="ECO:0000313" key="2">
    <source>
        <dbReference type="Proteomes" id="UP001163046"/>
    </source>
</evidence>
<dbReference type="Proteomes" id="UP001163046">
    <property type="component" value="Unassembled WGS sequence"/>
</dbReference>
<evidence type="ECO:0000313" key="1">
    <source>
        <dbReference type="EMBL" id="KAJ7382634.1"/>
    </source>
</evidence>
<keyword evidence="2" id="KW-1185">Reference proteome</keyword>
<reference evidence="1" key="1">
    <citation type="submission" date="2023-01" db="EMBL/GenBank/DDBJ databases">
        <title>Genome assembly of the deep-sea coral Lophelia pertusa.</title>
        <authorList>
            <person name="Herrera S."/>
            <person name="Cordes E."/>
        </authorList>
    </citation>
    <scope>NUCLEOTIDE SEQUENCE</scope>
    <source>
        <strain evidence="1">USNM1676648</strain>
        <tissue evidence="1">Polyp</tissue>
    </source>
</reference>
<protein>
    <submittedName>
        <fullName evidence="1">Uncharacterized protein</fullName>
    </submittedName>
</protein>
<organism evidence="1 2">
    <name type="scientific">Desmophyllum pertusum</name>
    <dbReference type="NCBI Taxonomy" id="174260"/>
    <lineage>
        <taxon>Eukaryota</taxon>
        <taxon>Metazoa</taxon>
        <taxon>Cnidaria</taxon>
        <taxon>Anthozoa</taxon>
        <taxon>Hexacorallia</taxon>
        <taxon>Scleractinia</taxon>
        <taxon>Caryophylliina</taxon>
        <taxon>Caryophylliidae</taxon>
        <taxon>Desmophyllum</taxon>
    </lineage>
</organism>
<dbReference type="EMBL" id="MU825918">
    <property type="protein sequence ID" value="KAJ7382634.1"/>
    <property type="molecule type" value="Genomic_DNA"/>
</dbReference>
<accession>A0A9X0D2P3</accession>
<name>A0A9X0D2P3_9CNID</name>
<dbReference type="AlphaFoldDB" id="A0A9X0D2P3"/>
<sequence>MSYVNDNRQRPRKYGTSLRMSIDLVNVSLELLPIQLFEHPEENPDLAQLTSLARIDFVKSKFEFESFSDWSQTIDLVSEEVIFERH</sequence>
<gene>
    <name evidence="1" type="ORF">OS493_033690</name>
</gene>